<evidence type="ECO:0000313" key="4">
    <source>
        <dbReference type="EMBL" id="KAJ6644235.1"/>
    </source>
</evidence>
<dbReference type="Pfam" id="PF06741">
    <property type="entry name" value="LsmAD"/>
    <property type="match status" value="1"/>
</dbReference>
<evidence type="ECO:0000259" key="3">
    <source>
        <dbReference type="SMART" id="SM01272"/>
    </source>
</evidence>
<dbReference type="InterPro" id="IPR045117">
    <property type="entry name" value="ATXN2-like"/>
</dbReference>
<dbReference type="AlphaFoldDB" id="A0A9Q0S5P1"/>
<gene>
    <name evidence="4" type="primary">Atxn2_1</name>
    <name evidence="4" type="ORF">Bhyg_09202</name>
</gene>
<reference evidence="4" key="1">
    <citation type="submission" date="2022-07" db="EMBL/GenBank/DDBJ databases">
        <authorList>
            <person name="Trinca V."/>
            <person name="Uliana J.V.C."/>
            <person name="Torres T.T."/>
            <person name="Ward R.J."/>
            <person name="Monesi N."/>
        </authorList>
    </citation>
    <scope>NUCLEOTIDE SEQUENCE</scope>
    <source>
        <strain evidence="4">HSMRA1968</strain>
        <tissue evidence="4">Whole embryos</tissue>
    </source>
</reference>
<dbReference type="InterPro" id="IPR025852">
    <property type="entry name" value="SM_dom_ATX"/>
</dbReference>
<feature type="compositionally biased region" description="Pro residues" evidence="2">
    <location>
        <begin position="702"/>
        <end position="721"/>
    </location>
</feature>
<feature type="compositionally biased region" description="Polar residues" evidence="2">
    <location>
        <begin position="743"/>
        <end position="758"/>
    </location>
</feature>
<feature type="non-terminal residue" evidence="4">
    <location>
        <position position="758"/>
    </location>
</feature>
<dbReference type="Proteomes" id="UP001151699">
    <property type="component" value="Chromosome B"/>
</dbReference>
<dbReference type="PANTHER" id="PTHR12854:SF7">
    <property type="entry name" value="ATAXIN-2 HOMOLOG"/>
    <property type="match status" value="1"/>
</dbReference>
<evidence type="ECO:0000256" key="1">
    <source>
        <dbReference type="ARBA" id="ARBA00007503"/>
    </source>
</evidence>
<keyword evidence="5" id="KW-1185">Reference proteome</keyword>
<feature type="compositionally biased region" description="Basic residues" evidence="2">
    <location>
        <begin position="254"/>
        <end position="268"/>
    </location>
</feature>
<dbReference type="GO" id="GO:0003729">
    <property type="term" value="F:mRNA binding"/>
    <property type="evidence" value="ECO:0007669"/>
    <property type="project" value="TreeGrafter"/>
</dbReference>
<accession>A0A9Q0S5P1</accession>
<feature type="region of interest" description="Disordered" evidence="2">
    <location>
        <begin position="699"/>
        <end position="758"/>
    </location>
</feature>
<comment type="similarity">
    <text evidence="1">Belongs to the ataxin-2 family.</text>
</comment>
<feature type="compositionally biased region" description="Polar residues" evidence="2">
    <location>
        <begin position="459"/>
        <end position="468"/>
    </location>
</feature>
<evidence type="ECO:0000256" key="2">
    <source>
        <dbReference type="SAM" id="MobiDB-lite"/>
    </source>
</evidence>
<feature type="region of interest" description="Disordered" evidence="2">
    <location>
        <begin position="233"/>
        <end position="296"/>
    </location>
</feature>
<dbReference type="Pfam" id="PF14438">
    <property type="entry name" value="SM-ATX"/>
    <property type="match status" value="1"/>
</dbReference>
<name>A0A9Q0S5P1_9DIPT</name>
<sequence length="758" mass="84117">MMKRKTKTRSRPQRERSVTTEGIYNNVDFVHAATSNIGNEVLVQVKSGETYEGVFKTFSSEFEVVLGMAHKVEALPDGRSISVPACAEDIIFNASDIVLITARGIDADYASTFATDSTISRCNGSARSEEKELQPWEAINGELDCSLDCILSDNNSNGWDANDMFNKNELMYDVKSTFDPSLTGYTTQLQHDKDFKDNEKRAEIIAAEIESQKNYKERLDLENGDEEARYAAVERSPSANNSSHGAKEEYPVTKSKKYIGRGRRKNHPSGKLVWNTPPPPIKNNHPARVQSPRQSVPLPKINNYPTMPIPIQSQHGAPPPQYVQQPYFHNDYSQPPPNMSVVTPMLNGNDNNNASTNNTVLNKGPMAPGIRNFILAPSPPVGFTEPPPQLWPNILSYMTMPPPIHGQHAQVVPHMPAVIQAQDASQPSHVLVPPWMVPPHPPMVQQALARPQRMGQRSPPKSTLNPNATPFTPRNPSTPNPSRPHTPQTPQQSLPQGTYPQPQYIQRQMMVSAATYIMPQPAAFQAPQQSHAGQQQRFRKGNNYASQMQVAAAAGQPLLAPAPIQQFVQFPMQPTQHFQSQGYPQMVYNQLRMFNQPTPQPLPYLPPMPPSTTPSPAATYIMPQPAAFQAPQQSHAGQQQRFRKGNNYASQMQVAAAAGQPLLAPAPIQQFVQFPMQPTQHFQSQGYPQMVYNQLRMFNQPTPQPLPYLPPMPPSTTPSPGQPHQQHQQYHLQPSPAGGGPQYAQTTTQAPFQMINGQ</sequence>
<dbReference type="SMART" id="SM01272">
    <property type="entry name" value="LsmAD"/>
    <property type="match status" value="1"/>
</dbReference>
<feature type="compositionally biased region" description="Low complexity" evidence="2">
    <location>
        <begin position="722"/>
        <end position="736"/>
    </location>
</feature>
<dbReference type="EMBL" id="WJQU01000002">
    <property type="protein sequence ID" value="KAJ6644235.1"/>
    <property type="molecule type" value="Genomic_DNA"/>
</dbReference>
<dbReference type="GO" id="GO:0010494">
    <property type="term" value="C:cytoplasmic stress granule"/>
    <property type="evidence" value="ECO:0007669"/>
    <property type="project" value="TreeGrafter"/>
</dbReference>
<proteinExistence type="inferred from homology"/>
<evidence type="ECO:0000313" key="5">
    <source>
        <dbReference type="Proteomes" id="UP001151699"/>
    </source>
</evidence>
<protein>
    <submittedName>
        <fullName evidence="4">Ataxin-2</fullName>
    </submittedName>
</protein>
<feature type="domain" description="LsmAD" evidence="3">
    <location>
        <begin position="172"/>
        <end position="236"/>
    </location>
</feature>
<comment type="caution">
    <text evidence="4">The sequence shown here is derived from an EMBL/GenBank/DDBJ whole genome shotgun (WGS) entry which is preliminary data.</text>
</comment>
<feature type="region of interest" description="Disordered" evidence="2">
    <location>
        <begin position="448"/>
        <end position="499"/>
    </location>
</feature>
<dbReference type="OrthoDB" id="2275718at2759"/>
<dbReference type="InterPro" id="IPR009604">
    <property type="entry name" value="LsmAD_domain"/>
</dbReference>
<organism evidence="4 5">
    <name type="scientific">Pseudolycoriella hygida</name>
    <dbReference type="NCBI Taxonomy" id="35572"/>
    <lineage>
        <taxon>Eukaryota</taxon>
        <taxon>Metazoa</taxon>
        <taxon>Ecdysozoa</taxon>
        <taxon>Arthropoda</taxon>
        <taxon>Hexapoda</taxon>
        <taxon>Insecta</taxon>
        <taxon>Pterygota</taxon>
        <taxon>Neoptera</taxon>
        <taxon>Endopterygota</taxon>
        <taxon>Diptera</taxon>
        <taxon>Nematocera</taxon>
        <taxon>Sciaroidea</taxon>
        <taxon>Sciaridae</taxon>
        <taxon>Pseudolycoriella</taxon>
    </lineage>
</organism>
<dbReference type="GO" id="GO:0034063">
    <property type="term" value="P:stress granule assembly"/>
    <property type="evidence" value="ECO:0007669"/>
    <property type="project" value="TreeGrafter"/>
</dbReference>
<dbReference type="PANTHER" id="PTHR12854">
    <property type="entry name" value="ATAXIN 2-RELATED"/>
    <property type="match status" value="1"/>
</dbReference>
<feature type="compositionally biased region" description="Polar residues" evidence="2">
    <location>
        <begin position="488"/>
        <end position="499"/>
    </location>
</feature>